<keyword evidence="2" id="KW-1185">Reference proteome</keyword>
<organism evidence="1 2">
    <name type="scientific">Mycobacterium phage Muddy</name>
    <dbReference type="NCBI Taxonomy" id="1340829"/>
    <lineage>
        <taxon>Viruses</taxon>
        <taxon>Duplodnaviria</taxon>
        <taxon>Heunggongvirae</taxon>
        <taxon>Uroviricota</taxon>
        <taxon>Caudoviricetes</taxon>
        <taxon>Mapvirus</taxon>
        <taxon>Mapvirus muddy</taxon>
    </lineage>
</organism>
<name>A0ACD4QAA6_9CAUD</name>
<dbReference type="EMBL" id="KF024728">
    <property type="protein sequence ID" value="WEV84085.1"/>
    <property type="molecule type" value="Genomic_DNA"/>
</dbReference>
<accession>A0ACD4QAA6</accession>
<protein>
    <submittedName>
        <fullName evidence="1">Uncharacterized protein</fullName>
    </submittedName>
</protein>
<gene>
    <name evidence="1" type="primary">41</name>
    <name evidence="1" type="ORF">PBI_MUDDY_41</name>
</gene>
<evidence type="ECO:0000313" key="2">
    <source>
        <dbReference type="Proteomes" id="UP000015553"/>
    </source>
</evidence>
<proteinExistence type="predicted"/>
<dbReference type="Proteomes" id="UP000015553">
    <property type="component" value="Segment"/>
</dbReference>
<sequence length="218" mass="24610">MATSKAKAEIIDFSNVKERGNYQPKHVAAGDYRGKITKVVDDPAKDGTKMWTFTIESPEIPRATYPYYCKLAENQFFKLKSLFEAAGTSVGKRKVKVDPNRLIGKEIGFALEDDEYEGRMKSVIVEVFPASEVGDAPEEDEEEDEDLEPDADDEEEEEPEEEPEEDAEEEEEEEPEPPKRRPAKKAPAKKAPAKRAAKKAAVEDEEEENLEDLDIDEL</sequence>
<evidence type="ECO:0000313" key="1">
    <source>
        <dbReference type="EMBL" id="WEV84085.1"/>
    </source>
</evidence>
<reference evidence="1" key="1">
    <citation type="submission" date="2013-05" db="EMBL/GenBank/DDBJ databases">
        <authorList>
            <person name="Govender V.S."/>
            <person name="Mchunu L.V."/>
            <person name="Naicker R.N."/>
            <person name="Sha K.I."/>
            <person name="Zinyembe F."/>
            <person name="Pillay B."/>
            <person name="Larsen M.H."/>
            <person name="Rubin E.J."/>
            <person name="Kasprowicz V.O."/>
            <person name="Bishai W.R."/>
            <person name="Bowman C.A."/>
            <person name="Russell D.A."/>
            <person name="Jacobs-Sera D."/>
            <person name="Hendrix R.W."/>
            <person name="Hatfull G.F."/>
        </authorList>
    </citation>
    <scope>NUCLEOTIDE SEQUENCE</scope>
</reference>